<dbReference type="Gene3D" id="3.10.450.50">
    <property type="match status" value="1"/>
</dbReference>
<dbReference type="AlphaFoldDB" id="A0A5J5ICT1"/>
<dbReference type="PROSITE" id="PS51257">
    <property type="entry name" value="PROKAR_LIPOPROTEIN"/>
    <property type="match status" value="1"/>
</dbReference>
<evidence type="ECO:0000313" key="2">
    <source>
        <dbReference type="EMBL" id="KAA9035498.1"/>
    </source>
</evidence>
<sequence length="164" mass="17997">MRPTLLIFVALNCCSLFSCNSNNSEKAPGEKVESSTLDKKWAKSFVDSINAKFSEQIASGDSAALASHYWPDAELLLDNSEAVKGKDILNAWGAAIRMGIKEMTFSTTDITGSPTFIIETGNYEIKDGSKSLLDKGKYVVVWENRNGEWKLYRDIGSTSMPAAK</sequence>
<proteinExistence type="predicted"/>
<feature type="domain" description="DUF4440" evidence="1">
    <location>
        <begin position="51"/>
        <end position="151"/>
    </location>
</feature>
<reference evidence="2 3" key="1">
    <citation type="submission" date="2019-09" db="EMBL/GenBank/DDBJ databases">
        <title>Draft genome sequence of Ginsengibacter sp. BR5-29.</title>
        <authorList>
            <person name="Im W.-T."/>
        </authorList>
    </citation>
    <scope>NUCLEOTIDE SEQUENCE [LARGE SCALE GENOMIC DNA]</scope>
    <source>
        <strain evidence="2 3">BR5-29</strain>
    </source>
</reference>
<comment type="caution">
    <text evidence="2">The sequence shown here is derived from an EMBL/GenBank/DDBJ whole genome shotgun (WGS) entry which is preliminary data.</text>
</comment>
<name>A0A5J5ICT1_9BACT</name>
<dbReference type="Proteomes" id="UP000326903">
    <property type="component" value="Unassembled WGS sequence"/>
</dbReference>
<gene>
    <name evidence="2" type="ORF">FW778_21300</name>
</gene>
<accession>A0A5J5ICT1</accession>
<evidence type="ECO:0000313" key="3">
    <source>
        <dbReference type="Proteomes" id="UP000326903"/>
    </source>
</evidence>
<keyword evidence="3" id="KW-1185">Reference proteome</keyword>
<evidence type="ECO:0000259" key="1">
    <source>
        <dbReference type="Pfam" id="PF14534"/>
    </source>
</evidence>
<dbReference type="Pfam" id="PF14534">
    <property type="entry name" value="DUF4440"/>
    <property type="match status" value="1"/>
</dbReference>
<dbReference type="EMBL" id="VYQF01000012">
    <property type="protein sequence ID" value="KAA9035498.1"/>
    <property type="molecule type" value="Genomic_DNA"/>
</dbReference>
<organism evidence="2 3">
    <name type="scientific">Ginsengibacter hankyongi</name>
    <dbReference type="NCBI Taxonomy" id="2607284"/>
    <lineage>
        <taxon>Bacteria</taxon>
        <taxon>Pseudomonadati</taxon>
        <taxon>Bacteroidota</taxon>
        <taxon>Chitinophagia</taxon>
        <taxon>Chitinophagales</taxon>
        <taxon>Chitinophagaceae</taxon>
        <taxon>Ginsengibacter</taxon>
    </lineage>
</organism>
<dbReference type="InterPro" id="IPR032710">
    <property type="entry name" value="NTF2-like_dom_sf"/>
</dbReference>
<dbReference type="InterPro" id="IPR027843">
    <property type="entry name" value="DUF4440"/>
</dbReference>
<protein>
    <submittedName>
        <fullName evidence="2">DUF4440 domain-containing protein</fullName>
    </submittedName>
</protein>
<dbReference type="RefSeq" id="WP_150416918.1">
    <property type="nucleotide sequence ID" value="NZ_VYQF01000012.1"/>
</dbReference>
<dbReference type="SUPFAM" id="SSF54427">
    <property type="entry name" value="NTF2-like"/>
    <property type="match status" value="1"/>
</dbReference>